<evidence type="ECO:0000313" key="4">
    <source>
        <dbReference type="EMBL" id="NGP89854.1"/>
    </source>
</evidence>
<protein>
    <submittedName>
        <fullName evidence="4">NAD-dependent malic enzyme</fullName>
    </submittedName>
</protein>
<dbReference type="SUPFAM" id="SSF51735">
    <property type="entry name" value="NAD(P)-binding Rossmann-fold domains"/>
    <property type="match status" value="1"/>
</dbReference>
<dbReference type="Gene3D" id="3.30.70.260">
    <property type="match status" value="1"/>
</dbReference>
<dbReference type="InterPro" id="IPR051674">
    <property type="entry name" value="Malate_Decarboxylase"/>
</dbReference>
<dbReference type="PANTHER" id="PTHR43237:SF4">
    <property type="entry name" value="NADP-DEPENDENT MALIC ENZYME"/>
    <property type="match status" value="1"/>
</dbReference>
<dbReference type="SUPFAM" id="SSF55021">
    <property type="entry name" value="ACT-like"/>
    <property type="match status" value="1"/>
</dbReference>
<dbReference type="InterPro" id="IPR045213">
    <property type="entry name" value="Malic_NAD-bd_bact_type"/>
</dbReference>
<dbReference type="InterPro" id="IPR012302">
    <property type="entry name" value="Malic_NAD-bd"/>
</dbReference>
<dbReference type="InterPro" id="IPR002912">
    <property type="entry name" value="ACT_dom"/>
</dbReference>
<dbReference type="FunFam" id="3.40.50.720:FF:000095">
    <property type="entry name" value="NADP-dependent malic enzyme"/>
    <property type="match status" value="1"/>
</dbReference>
<evidence type="ECO:0000259" key="3">
    <source>
        <dbReference type="PROSITE" id="PS51671"/>
    </source>
</evidence>
<dbReference type="RefSeq" id="WP_165271026.1">
    <property type="nucleotide sequence ID" value="NZ_JAALLS010000026.1"/>
</dbReference>
<dbReference type="GO" id="GO:0004470">
    <property type="term" value="F:malic enzyme activity"/>
    <property type="evidence" value="ECO:0007669"/>
    <property type="project" value="InterPro"/>
</dbReference>
<comment type="pathway">
    <text evidence="2">Amino-acid biosynthesis.</text>
</comment>
<dbReference type="GO" id="GO:0051287">
    <property type="term" value="F:NAD binding"/>
    <property type="evidence" value="ECO:0007669"/>
    <property type="project" value="InterPro"/>
</dbReference>
<reference evidence="4 5" key="1">
    <citation type="submission" date="2020-02" db="EMBL/GenBank/DDBJ databases">
        <title>Aliifodinibius halophilus 2W32, complete genome.</title>
        <authorList>
            <person name="Li Y."/>
            <person name="Wu S."/>
        </authorList>
    </citation>
    <scope>NUCLEOTIDE SEQUENCE [LARGE SCALE GENOMIC DNA]</scope>
    <source>
        <strain evidence="4 5">2W32</strain>
    </source>
</reference>
<dbReference type="InterPro" id="IPR037062">
    <property type="entry name" value="Malic_N_dom_sf"/>
</dbReference>
<dbReference type="InterPro" id="IPR036291">
    <property type="entry name" value="NAD(P)-bd_dom_sf"/>
</dbReference>
<dbReference type="PANTHER" id="PTHR43237">
    <property type="entry name" value="NADP-DEPENDENT MALIC ENZYME"/>
    <property type="match status" value="1"/>
</dbReference>
<dbReference type="CDD" id="cd05311">
    <property type="entry name" value="NAD_bind_2_malic_enz"/>
    <property type="match status" value="1"/>
</dbReference>
<dbReference type="SMART" id="SM00919">
    <property type="entry name" value="Malic_M"/>
    <property type="match status" value="1"/>
</dbReference>
<proteinExistence type="predicted"/>
<dbReference type="AlphaFoldDB" id="A0A6M1TGD6"/>
<accession>A0A6M1TGD6</accession>
<keyword evidence="1" id="KW-0560">Oxidoreductase</keyword>
<dbReference type="PROSITE" id="PS51671">
    <property type="entry name" value="ACT"/>
    <property type="match status" value="1"/>
</dbReference>
<dbReference type="GO" id="GO:0016616">
    <property type="term" value="F:oxidoreductase activity, acting on the CH-OH group of donors, NAD or NADP as acceptor"/>
    <property type="evidence" value="ECO:0007669"/>
    <property type="project" value="InterPro"/>
</dbReference>
<evidence type="ECO:0000256" key="1">
    <source>
        <dbReference type="ARBA" id="ARBA00023002"/>
    </source>
</evidence>
<evidence type="ECO:0000256" key="2">
    <source>
        <dbReference type="ARBA" id="ARBA00029440"/>
    </source>
</evidence>
<feature type="domain" description="ACT" evidence="3">
    <location>
        <begin position="13"/>
        <end position="86"/>
    </location>
</feature>
<dbReference type="InterPro" id="IPR045865">
    <property type="entry name" value="ACT-like_dom_sf"/>
</dbReference>
<dbReference type="InterPro" id="IPR012301">
    <property type="entry name" value="Malic_N_dom"/>
</dbReference>
<keyword evidence="5" id="KW-1185">Reference proteome</keyword>
<dbReference type="EMBL" id="JAALLS010000026">
    <property type="protein sequence ID" value="NGP89854.1"/>
    <property type="molecule type" value="Genomic_DNA"/>
</dbReference>
<name>A0A6M1TGD6_9BACT</name>
<sequence>MSEIQPSVSYSFTMRLYIENKPGMLAEVLNIIADHKGDPGAVDVVKVEGNYKVRDLTVSARDEEHAQDIVDAIKKLDGIKVRNVSDRVFLLHLGGKIRIENKVPVDTRDALSMAYTPGVGRVCQAIAEEKEKAHTLTIKENSVAVVSDGSAVLGLGDIGPEAAMPVMEGKAMLFKEFADVDGYPICLDTQDVDEIVSTVKHMSPGFGGINLEDISAPRCFEIEDKLKEALDIPVFHDDQHGTAVVALAATINALKVVEKELSDLRIVIVGAGAAGVAITKILLEAGASEILCCDRQGIINRSEIENLDSSKKWLANNTNPDNLQGPLMDATSDADLLIGVSGPGTVPKEAIEKMADNPIIFALANPVPEIMPEKISDIARIIATGRSDYPNQINNVLAFPGLFRGALDARATDINEEMKLAAAHAIANCIDENGLGEEYIVPSVFSKDVVRKVSSAVEEAAYESGVAERPKP</sequence>
<dbReference type="Gene3D" id="3.40.50.720">
    <property type="entry name" value="NAD(P)-binding Rossmann-like Domain"/>
    <property type="match status" value="1"/>
</dbReference>
<evidence type="ECO:0000313" key="5">
    <source>
        <dbReference type="Proteomes" id="UP000479132"/>
    </source>
</evidence>
<dbReference type="Pfam" id="PF03949">
    <property type="entry name" value="Malic_M"/>
    <property type="match status" value="1"/>
</dbReference>
<dbReference type="Pfam" id="PF13291">
    <property type="entry name" value="ACT_4"/>
    <property type="match status" value="1"/>
</dbReference>
<dbReference type="InterPro" id="IPR046346">
    <property type="entry name" value="Aminoacid_DH-like_N_sf"/>
</dbReference>
<dbReference type="Pfam" id="PF00390">
    <property type="entry name" value="malic"/>
    <property type="match status" value="1"/>
</dbReference>
<organism evidence="4 5">
    <name type="scientific">Fodinibius halophilus</name>
    <dbReference type="NCBI Taxonomy" id="1736908"/>
    <lineage>
        <taxon>Bacteria</taxon>
        <taxon>Pseudomonadati</taxon>
        <taxon>Balneolota</taxon>
        <taxon>Balneolia</taxon>
        <taxon>Balneolales</taxon>
        <taxon>Balneolaceae</taxon>
        <taxon>Fodinibius</taxon>
    </lineage>
</organism>
<dbReference type="Gene3D" id="3.40.50.10380">
    <property type="entry name" value="Malic enzyme, N-terminal domain"/>
    <property type="match status" value="1"/>
</dbReference>
<dbReference type="SUPFAM" id="SSF53223">
    <property type="entry name" value="Aminoacid dehydrogenase-like, N-terminal domain"/>
    <property type="match status" value="1"/>
</dbReference>
<dbReference type="SMART" id="SM01274">
    <property type="entry name" value="malic"/>
    <property type="match status" value="1"/>
</dbReference>
<comment type="caution">
    <text evidence="4">The sequence shown here is derived from an EMBL/GenBank/DDBJ whole genome shotgun (WGS) entry which is preliminary data.</text>
</comment>
<gene>
    <name evidence="4" type="ORF">G3569_15960</name>
</gene>
<dbReference type="Proteomes" id="UP000479132">
    <property type="component" value="Unassembled WGS sequence"/>
</dbReference>